<comment type="subcellular location">
    <subcellularLocation>
        <location evidence="1">Membrane</location>
        <topology evidence="1">Single-pass membrane protein</topology>
    </subcellularLocation>
</comment>
<dbReference type="InterPro" id="IPR008979">
    <property type="entry name" value="Galactose-bd-like_sf"/>
</dbReference>
<evidence type="ECO:0000256" key="6">
    <source>
        <dbReference type="ARBA" id="ARBA00023180"/>
    </source>
</evidence>
<reference evidence="8 10" key="2">
    <citation type="journal article" date="2013" name="Nature">
        <title>Insights into bilaterian evolution from three spiralian genomes.</title>
        <authorList>
            <person name="Simakov O."/>
            <person name="Marletaz F."/>
            <person name="Cho S.J."/>
            <person name="Edsinger-Gonzales E."/>
            <person name="Havlak P."/>
            <person name="Hellsten U."/>
            <person name="Kuo D.H."/>
            <person name="Larsson T."/>
            <person name="Lv J."/>
            <person name="Arendt D."/>
            <person name="Savage R."/>
            <person name="Osoegawa K."/>
            <person name="de Jong P."/>
            <person name="Grimwood J."/>
            <person name="Chapman J.A."/>
            <person name="Shapiro H."/>
            <person name="Aerts A."/>
            <person name="Otillar R.P."/>
            <person name="Terry A.Y."/>
            <person name="Boore J.L."/>
            <person name="Grigoriev I.V."/>
            <person name="Lindberg D.R."/>
            <person name="Seaver E.C."/>
            <person name="Weisblat D.A."/>
            <person name="Putnam N.H."/>
            <person name="Rokhsar D.S."/>
        </authorList>
    </citation>
    <scope>NUCLEOTIDE SEQUENCE</scope>
</reference>
<keyword evidence="3" id="KW-0732">Signal</keyword>
<proteinExistence type="predicted"/>
<dbReference type="SUPFAM" id="SSF49785">
    <property type="entry name" value="Galactose-binding domain-like"/>
    <property type="match status" value="1"/>
</dbReference>
<dbReference type="Gene3D" id="2.60.120.260">
    <property type="entry name" value="Galactose-binding domain-like"/>
    <property type="match status" value="1"/>
</dbReference>
<dbReference type="RefSeq" id="XP_009028103.1">
    <property type="nucleotide sequence ID" value="XM_009029855.1"/>
</dbReference>
<dbReference type="PANTHER" id="PTHR24269">
    <property type="entry name" value="KREMEN PROTEIN"/>
    <property type="match status" value="1"/>
</dbReference>
<name>T1FLB6_HELRO</name>
<keyword evidence="2" id="KW-0812">Transmembrane</keyword>
<keyword evidence="10" id="KW-1185">Reference proteome</keyword>
<dbReference type="EMBL" id="KB097589">
    <property type="protein sequence ID" value="ESN93798.1"/>
    <property type="molecule type" value="Genomic_DNA"/>
</dbReference>
<gene>
    <name evidence="9" type="primary">20209615</name>
    <name evidence="8" type="ORF">HELRODRAFT_184495</name>
</gene>
<reference evidence="9" key="3">
    <citation type="submission" date="2015-06" db="UniProtKB">
        <authorList>
            <consortium name="EnsemblMetazoa"/>
        </authorList>
    </citation>
    <scope>IDENTIFICATION</scope>
</reference>
<dbReference type="PANTHER" id="PTHR24269:SF16">
    <property type="entry name" value="PROTEIN SLG1"/>
    <property type="match status" value="1"/>
</dbReference>
<dbReference type="CTD" id="20209615"/>
<keyword evidence="4" id="KW-1133">Transmembrane helix</keyword>
<evidence type="ECO:0000256" key="5">
    <source>
        <dbReference type="ARBA" id="ARBA00023136"/>
    </source>
</evidence>
<evidence type="ECO:0000256" key="4">
    <source>
        <dbReference type="ARBA" id="ARBA00022989"/>
    </source>
</evidence>
<reference evidence="10" key="1">
    <citation type="submission" date="2012-12" db="EMBL/GenBank/DDBJ databases">
        <authorList>
            <person name="Hellsten U."/>
            <person name="Grimwood J."/>
            <person name="Chapman J.A."/>
            <person name="Shapiro H."/>
            <person name="Aerts A."/>
            <person name="Otillar R.P."/>
            <person name="Terry A.Y."/>
            <person name="Boore J.L."/>
            <person name="Simakov O."/>
            <person name="Marletaz F."/>
            <person name="Cho S.-J."/>
            <person name="Edsinger-Gonzales E."/>
            <person name="Havlak P."/>
            <person name="Kuo D.-H."/>
            <person name="Larsson T."/>
            <person name="Lv J."/>
            <person name="Arendt D."/>
            <person name="Savage R."/>
            <person name="Osoegawa K."/>
            <person name="de Jong P."/>
            <person name="Lindberg D.R."/>
            <person name="Seaver E.C."/>
            <person name="Weisblat D.A."/>
            <person name="Putnam N.H."/>
            <person name="Grigoriev I.V."/>
            <person name="Rokhsar D.S."/>
        </authorList>
    </citation>
    <scope>NUCLEOTIDE SEQUENCE</scope>
</reference>
<dbReference type="EMBL" id="AMQM01010255">
    <property type="status" value="NOT_ANNOTATED_CDS"/>
    <property type="molecule type" value="Genomic_DNA"/>
</dbReference>
<dbReference type="EMBL" id="AMQM01010256">
    <property type="status" value="NOT_ANNOTATED_CDS"/>
    <property type="molecule type" value="Genomic_DNA"/>
</dbReference>
<dbReference type="SMART" id="SM00321">
    <property type="entry name" value="WSC"/>
    <property type="match status" value="1"/>
</dbReference>
<keyword evidence="6" id="KW-0325">Glycoprotein</keyword>
<dbReference type="InterPro" id="IPR002889">
    <property type="entry name" value="WSC_carb-bd"/>
</dbReference>
<evidence type="ECO:0000313" key="9">
    <source>
        <dbReference type="EnsemblMetazoa" id="HelroP184495"/>
    </source>
</evidence>
<evidence type="ECO:0000256" key="3">
    <source>
        <dbReference type="ARBA" id="ARBA00022729"/>
    </source>
</evidence>
<dbReference type="InParanoid" id="T1FLB6"/>
<feature type="domain" description="WSC" evidence="7">
    <location>
        <begin position="259"/>
        <end position="340"/>
    </location>
</feature>
<evidence type="ECO:0000256" key="1">
    <source>
        <dbReference type="ARBA" id="ARBA00004167"/>
    </source>
</evidence>
<dbReference type="InterPro" id="IPR051836">
    <property type="entry name" value="Kremen_rcpt"/>
</dbReference>
<dbReference type="GO" id="GO:0004888">
    <property type="term" value="F:transmembrane signaling receptor activity"/>
    <property type="evidence" value="ECO:0000318"/>
    <property type="project" value="GO_Central"/>
</dbReference>
<dbReference type="EMBL" id="AMQM01010257">
    <property type="status" value="NOT_ANNOTATED_CDS"/>
    <property type="molecule type" value="Genomic_DNA"/>
</dbReference>
<evidence type="ECO:0000259" key="7">
    <source>
        <dbReference type="PROSITE" id="PS51212"/>
    </source>
</evidence>
<dbReference type="HOGENOM" id="CLU_732768_0_0_1"/>
<dbReference type="EnsemblMetazoa" id="HelroT184495">
    <property type="protein sequence ID" value="HelroP184495"/>
    <property type="gene ID" value="HelroG184495"/>
</dbReference>
<dbReference type="PROSITE" id="PS51212">
    <property type="entry name" value="WSC"/>
    <property type="match status" value="1"/>
</dbReference>
<dbReference type="KEGG" id="hro:HELRODRAFT_184495"/>
<evidence type="ECO:0000256" key="2">
    <source>
        <dbReference type="ARBA" id="ARBA00022692"/>
    </source>
</evidence>
<evidence type="ECO:0000313" key="8">
    <source>
        <dbReference type="EMBL" id="ESN93798.1"/>
    </source>
</evidence>
<dbReference type="OrthoDB" id="6328171at2759"/>
<protein>
    <recommendedName>
        <fullName evidence="7">WSC domain-containing protein</fullName>
    </recommendedName>
</protein>
<dbReference type="GO" id="GO:0005886">
    <property type="term" value="C:plasma membrane"/>
    <property type="evidence" value="ECO:0000318"/>
    <property type="project" value="GO_Central"/>
</dbReference>
<organism evidence="9 10">
    <name type="scientific">Helobdella robusta</name>
    <name type="common">Californian leech</name>
    <dbReference type="NCBI Taxonomy" id="6412"/>
    <lineage>
        <taxon>Eukaryota</taxon>
        <taxon>Metazoa</taxon>
        <taxon>Spiralia</taxon>
        <taxon>Lophotrochozoa</taxon>
        <taxon>Annelida</taxon>
        <taxon>Clitellata</taxon>
        <taxon>Hirudinea</taxon>
        <taxon>Rhynchobdellida</taxon>
        <taxon>Glossiphoniidae</taxon>
        <taxon>Helobdella</taxon>
    </lineage>
</organism>
<keyword evidence="5" id="KW-0472">Membrane</keyword>
<dbReference type="GeneID" id="20209615"/>
<sequence>RFTYDFQRGLSSYSRCPITGKLKLMHFCASGCDAGWKGYDCRERDCTVRNGDCGAEMKCVESLVNNTMYTECACPTGTVRNNFNLCEVFRENLALHKPAFLSSVNGANEAKYLTDGIYYDFKFAQINDKKSNWMAVDLQMSYCIGYVIVYNRFSETDSIMHQLDNFVVRLNGTFDTSADYDIRKKVNLCGRWPSEALNGVNQMKVVCENFTLISKFVIVQEADKNFIGSMGVVELEVYSVGTLPVTSSIPKPKKMNLLSTDYVGCYQFIEAVKTKDVGSISECSSFCKEETTRYISLKGGKECNCNDRLGLAVPSSYCNTSCSNNDACGGKIYYSIYDDRYAEAIKMPRPIYTFDAYQKCIFLCMELNYPLFWVKLLL</sequence>
<dbReference type="AlphaFoldDB" id="T1FLB6"/>
<dbReference type="eggNOG" id="ENOG502T693">
    <property type="taxonomic scope" value="Eukaryota"/>
</dbReference>
<accession>T1FLB6</accession>
<dbReference type="GO" id="GO:0007165">
    <property type="term" value="P:signal transduction"/>
    <property type="evidence" value="ECO:0000318"/>
    <property type="project" value="GO_Central"/>
</dbReference>
<evidence type="ECO:0000313" key="10">
    <source>
        <dbReference type="Proteomes" id="UP000015101"/>
    </source>
</evidence>
<dbReference type="Proteomes" id="UP000015101">
    <property type="component" value="Unassembled WGS sequence"/>
</dbReference>